<dbReference type="Proteomes" id="UP001219956">
    <property type="component" value="Unassembled WGS sequence"/>
</dbReference>
<dbReference type="EMBL" id="JAQQLF010000002">
    <property type="protein sequence ID" value="MDC7715979.1"/>
    <property type="molecule type" value="Genomic_DNA"/>
</dbReference>
<accession>A0ABT5ITS5</accession>
<dbReference type="RefSeq" id="WP_272750433.1">
    <property type="nucleotide sequence ID" value="NZ_JAQQLF010000002.1"/>
</dbReference>
<sequence length="114" mass="12847">MTALAHFPKTLRIQQLNDALRTQFVGGQVLLTADFQSLPDEQQAALLLAIRHFNDFTPDNDPYGEHDFVAVELDGVQVFCKIDYYDPTLQQHSVDAANPVLTHRVMTVMLAAEY</sequence>
<comment type="caution">
    <text evidence="1">The sequence shown here is derived from an EMBL/GenBank/DDBJ whole genome shotgun (WGS) entry which is preliminary data.</text>
</comment>
<gene>
    <name evidence="1" type="ORF">PQU95_01910</name>
</gene>
<evidence type="ECO:0000313" key="1">
    <source>
        <dbReference type="EMBL" id="MDC7715979.1"/>
    </source>
</evidence>
<reference evidence="1 2" key="1">
    <citation type="submission" date="2023-01" db="EMBL/GenBank/DDBJ databases">
        <title>Novel species of the genus Vogesella isolated from rivers.</title>
        <authorList>
            <person name="Lu H."/>
        </authorList>
    </citation>
    <scope>NUCLEOTIDE SEQUENCE [LARGE SCALE GENOMIC DNA]</scope>
    <source>
        <strain evidence="1 2">DC21W</strain>
    </source>
</reference>
<evidence type="ECO:0000313" key="2">
    <source>
        <dbReference type="Proteomes" id="UP001219956"/>
    </source>
</evidence>
<proteinExistence type="predicted"/>
<keyword evidence="2" id="KW-1185">Reference proteome</keyword>
<organism evidence="1 2">
    <name type="scientific">Vogesella aquatica</name>
    <dbReference type="NCBI Taxonomy" id="2984206"/>
    <lineage>
        <taxon>Bacteria</taxon>
        <taxon>Pseudomonadati</taxon>
        <taxon>Pseudomonadota</taxon>
        <taxon>Betaproteobacteria</taxon>
        <taxon>Neisseriales</taxon>
        <taxon>Chromobacteriaceae</taxon>
        <taxon>Vogesella</taxon>
    </lineage>
</organism>
<dbReference type="InterPro" id="IPR022243">
    <property type="entry name" value="DUF3768"/>
</dbReference>
<protein>
    <submittedName>
        <fullName evidence="1">DUF3768 domain-containing protein</fullName>
    </submittedName>
</protein>
<dbReference type="Pfam" id="PF12599">
    <property type="entry name" value="DUF3768"/>
    <property type="match status" value="1"/>
</dbReference>
<name>A0ABT5ITS5_9NEIS</name>